<sequence>MKNIVITLAFVLSLFISPVNYAQERTASGNLMQEANWNSLKSLVDAASKKVDMMQAQIDKIAECGTAGMVYAPGETSTSINGCKKTNATLAPFVVTAAGSNEQAIAQCPSTAVRIGCAGARDVNLSDGCREESCGVMGAIPYGANGCLMRNTNDGGRKANERALTPVAYAFCTPK</sequence>
<proteinExistence type="predicted"/>
<protein>
    <recommendedName>
        <fullName evidence="4">DUF3617 family protein</fullName>
    </recommendedName>
</protein>
<keyword evidence="1" id="KW-0732">Signal</keyword>
<evidence type="ECO:0008006" key="4">
    <source>
        <dbReference type="Google" id="ProtNLM"/>
    </source>
</evidence>
<feature type="signal peptide" evidence="1">
    <location>
        <begin position="1"/>
        <end position="22"/>
    </location>
</feature>
<feature type="chain" id="PRO_5027124303" description="DUF3617 family protein" evidence="1">
    <location>
        <begin position="23"/>
        <end position="175"/>
    </location>
</feature>
<comment type="caution">
    <text evidence="2">The sequence shown here is derived from an EMBL/GenBank/DDBJ whole genome shotgun (WGS) entry which is preliminary data.</text>
</comment>
<dbReference type="Proteomes" id="UP000320948">
    <property type="component" value="Unassembled WGS sequence"/>
</dbReference>
<accession>A0A6N4QZD9</accession>
<organism evidence="2 3">
    <name type="scientific">Blastochloris viridis</name>
    <name type="common">Rhodopseudomonas viridis</name>
    <dbReference type="NCBI Taxonomy" id="1079"/>
    <lineage>
        <taxon>Bacteria</taxon>
        <taxon>Pseudomonadati</taxon>
        <taxon>Pseudomonadota</taxon>
        <taxon>Alphaproteobacteria</taxon>
        <taxon>Hyphomicrobiales</taxon>
        <taxon>Blastochloridaceae</taxon>
        <taxon>Blastochloris</taxon>
    </lineage>
</organism>
<name>A0A6N4QZD9_BLAVI</name>
<evidence type="ECO:0000313" key="2">
    <source>
        <dbReference type="EMBL" id="TKW60675.1"/>
    </source>
</evidence>
<dbReference type="AlphaFoldDB" id="A0A6N4QZD9"/>
<reference evidence="2 3" key="1">
    <citation type="journal article" date="2017" name="Nat. Commun.">
        <title>In situ click chemistry generation of cyclooxygenase-2 inhibitors.</title>
        <authorList>
            <person name="Bhardwaj A."/>
            <person name="Kaur J."/>
            <person name="Wuest M."/>
            <person name="Wuest F."/>
        </authorList>
    </citation>
    <scope>NUCLEOTIDE SEQUENCE [LARGE SCALE GENOMIC DNA]</scope>
    <source>
        <strain evidence="2">S2_018_000_R2_106</strain>
    </source>
</reference>
<evidence type="ECO:0000256" key="1">
    <source>
        <dbReference type="SAM" id="SignalP"/>
    </source>
</evidence>
<evidence type="ECO:0000313" key="3">
    <source>
        <dbReference type="Proteomes" id="UP000320948"/>
    </source>
</evidence>
<dbReference type="EMBL" id="VAFM01000002">
    <property type="protein sequence ID" value="TKW60675.1"/>
    <property type="molecule type" value="Genomic_DNA"/>
</dbReference>
<gene>
    <name evidence="2" type="ORF">DI628_07180</name>
</gene>